<evidence type="ECO:0000256" key="7">
    <source>
        <dbReference type="ARBA" id="ARBA00023209"/>
    </source>
</evidence>
<evidence type="ECO:0000259" key="9">
    <source>
        <dbReference type="PROSITE" id="PS50146"/>
    </source>
</evidence>
<dbReference type="InterPro" id="IPR050187">
    <property type="entry name" value="Lipid_Phosphate_FormReg"/>
</dbReference>
<dbReference type="InterPro" id="IPR001206">
    <property type="entry name" value="Diacylglycerol_kinase_cat_dom"/>
</dbReference>
<dbReference type="PANTHER" id="PTHR12358">
    <property type="entry name" value="SPHINGOSINE KINASE"/>
    <property type="match status" value="1"/>
</dbReference>
<evidence type="ECO:0000313" key="10">
    <source>
        <dbReference type="EMBL" id="QQB14702.1"/>
    </source>
</evidence>
<dbReference type="Pfam" id="PF00781">
    <property type="entry name" value="DAGK_cat"/>
    <property type="match status" value="1"/>
</dbReference>
<gene>
    <name evidence="10" type="ORF">I6H47_01565</name>
</gene>
<dbReference type="PANTHER" id="PTHR12358:SF54">
    <property type="entry name" value="SPHINGOSINE KINASE RELATED PROTEIN"/>
    <property type="match status" value="1"/>
</dbReference>
<evidence type="ECO:0000256" key="3">
    <source>
        <dbReference type="ARBA" id="ARBA00022679"/>
    </source>
</evidence>
<sequence>MRANHVGIVWNPSKTEKEDLEAALPENPDFTITWHETAEDDPGKSATQAALDAGAEVVIAAGGDGTVRAVAGHLAEIDSEAELGIVPLGTGNLLARNLDVPLNNLGEAMDRALNGTARDIDMGWVEVTLEQGTNREPFVVMAGFGIDAHMITETNDDLKDKAGWLAYVESLGRAVSASDVMEINLSREGERIGHEAAHTLIVGNCGTLQGGITLLPDADPSDGELDVLILKAEGVTGWLDTMKNMVWDNGLRRMMSKDDSAQSSESAIHQRVSSLTIELEQPRVVEVDGDEVGETEKIDVTIEPAALRVR</sequence>
<organism evidence="10 11">
    <name type="scientific">Brevibacterium casei</name>
    <dbReference type="NCBI Taxonomy" id="33889"/>
    <lineage>
        <taxon>Bacteria</taxon>
        <taxon>Bacillati</taxon>
        <taxon>Actinomycetota</taxon>
        <taxon>Actinomycetes</taxon>
        <taxon>Micrococcales</taxon>
        <taxon>Brevibacteriaceae</taxon>
        <taxon>Brevibacterium</taxon>
    </lineage>
</organism>
<dbReference type="GO" id="GO:0008654">
    <property type="term" value="P:phospholipid biosynthetic process"/>
    <property type="evidence" value="ECO:0007669"/>
    <property type="project" value="UniProtKB-KW"/>
</dbReference>
<keyword evidence="4" id="KW-0547">Nucleotide-binding</keyword>
<comment type="cofactor">
    <cofactor evidence="1">
        <name>Mg(2+)</name>
        <dbReference type="ChEBI" id="CHEBI:18420"/>
    </cofactor>
</comment>
<dbReference type="GO" id="GO:0016301">
    <property type="term" value="F:kinase activity"/>
    <property type="evidence" value="ECO:0007669"/>
    <property type="project" value="UniProtKB-KW"/>
</dbReference>
<reference evidence="10 11" key="1">
    <citation type="submission" date="2020-12" db="EMBL/GenBank/DDBJ databases">
        <title>FDA dAtabase for Regulatory Grade micrObial Sequences (FDA-ARGOS): Supporting development and validation of Infectious Disease Dx tests.</title>
        <authorList>
            <person name="Sproer C."/>
            <person name="Gronow S."/>
            <person name="Severitt S."/>
            <person name="Schroder I."/>
            <person name="Tallon L."/>
            <person name="Sadzewicz L."/>
            <person name="Zhao X."/>
            <person name="Boylan J."/>
            <person name="Ott S."/>
            <person name="Bowen H."/>
            <person name="Vavikolanu K."/>
            <person name="Mehta A."/>
            <person name="Aluvathingal J."/>
            <person name="Nadendla S."/>
            <person name="Lowell S."/>
            <person name="Myers T."/>
            <person name="Yan Y."/>
            <person name="Sichtig H."/>
        </authorList>
    </citation>
    <scope>NUCLEOTIDE SEQUENCE [LARGE SCALE GENOMIC DNA]</scope>
    <source>
        <strain evidence="10 11">FDAARGOS_990</strain>
    </source>
</reference>
<keyword evidence="6" id="KW-0067">ATP-binding</keyword>
<dbReference type="AlphaFoldDB" id="A0A7T3ZZS1"/>
<accession>A0A7T3ZZS1</accession>
<keyword evidence="7" id="KW-0443">Lipid metabolism</keyword>
<comment type="similarity">
    <text evidence="2">Belongs to the diacylglycerol/lipid kinase family.</text>
</comment>
<dbReference type="Gene3D" id="2.60.200.40">
    <property type="match status" value="1"/>
</dbReference>
<feature type="domain" description="DAGKc" evidence="9">
    <location>
        <begin position="1"/>
        <end position="129"/>
    </location>
</feature>
<dbReference type="EMBL" id="CP065989">
    <property type="protein sequence ID" value="QQB14702.1"/>
    <property type="molecule type" value="Genomic_DNA"/>
</dbReference>
<keyword evidence="7" id="KW-0594">Phospholipid biosynthesis</keyword>
<evidence type="ECO:0000256" key="5">
    <source>
        <dbReference type="ARBA" id="ARBA00022777"/>
    </source>
</evidence>
<dbReference type="Pfam" id="PF19279">
    <property type="entry name" value="YegS_C"/>
    <property type="match status" value="1"/>
</dbReference>
<dbReference type="GO" id="GO:0005524">
    <property type="term" value="F:ATP binding"/>
    <property type="evidence" value="ECO:0007669"/>
    <property type="project" value="UniProtKB-KW"/>
</dbReference>
<dbReference type="Proteomes" id="UP000595374">
    <property type="component" value="Chromosome"/>
</dbReference>
<keyword evidence="5 10" id="KW-0418">Kinase</keyword>
<keyword evidence="8" id="KW-1208">Phospholipid metabolism</keyword>
<dbReference type="RefSeq" id="WP_198499757.1">
    <property type="nucleotide sequence ID" value="NZ_CP065989.1"/>
</dbReference>
<keyword evidence="7" id="KW-0444">Lipid biosynthesis</keyword>
<evidence type="ECO:0000256" key="1">
    <source>
        <dbReference type="ARBA" id="ARBA00001946"/>
    </source>
</evidence>
<keyword evidence="3" id="KW-0808">Transferase</keyword>
<evidence type="ECO:0000256" key="2">
    <source>
        <dbReference type="ARBA" id="ARBA00005983"/>
    </source>
</evidence>
<evidence type="ECO:0000256" key="8">
    <source>
        <dbReference type="ARBA" id="ARBA00023264"/>
    </source>
</evidence>
<name>A0A7T3ZZS1_9MICO</name>
<dbReference type="SMART" id="SM00046">
    <property type="entry name" value="DAGKc"/>
    <property type="match status" value="1"/>
</dbReference>
<protein>
    <submittedName>
        <fullName evidence="10">NAD(+)/NADH kinase</fullName>
    </submittedName>
</protein>
<dbReference type="InterPro" id="IPR016064">
    <property type="entry name" value="NAD/diacylglycerol_kinase_sf"/>
</dbReference>
<evidence type="ECO:0000256" key="6">
    <source>
        <dbReference type="ARBA" id="ARBA00022840"/>
    </source>
</evidence>
<dbReference type="PROSITE" id="PS50146">
    <property type="entry name" value="DAGK"/>
    <property type="match status" value="1"/>
</dbReference>
<dbReference type="SUPFAM" id="SSF111331">
    <property type="entry name" value="NAD kinase/diacylglycerol kinase-like"/>
    <property type="match status" value="1"/>
</dbReference>
<proteinExistence type="inferred from homology"/>
<dbReference type="Gene3D" id="3.40.50.10330">
    <property type="entry name" value="Probable inorganic polyphosphate/atp-NAD kinase, domain 1"/>
    <property type="match status" value="1"/>
</dbReference>
<evidence type="ECO:0000313" key="11">
    <source>
        <dbReference type="Proteomes" id="UP000595374"/>
    </source>
</evidence>
<evidence type="ECO:0000256" key="4">
    <source>
        <dbReference type="ARBA" id="ARBA00022741"/>
    </source>
</evidence>
<dbReference type="InterPro" id="IPR017438">
    <property type="entry name" value="ATP-NAD_kinase_N"/>
</dbReference>
<dbReference type="InterPro" id="IPR045540">
    <property type="entry name" value="YegS/DAGK_C"/>
</dbReference>